<organism evidence="2 3">
    <name type="scientific">Pedobacter frigiditerrae</name>
    <dbReference type="NCBI Taxonomy" id="2530452"/>
    <lineage>
        <taxon>Bacteria</taxon>
        <taxon>Pseudomonadati</taxon>
        <taxon>Bacteroidota</taxon>
        <taxon>Sphingobacteriia</taxon>
        <taxon>Sphingobacteriales</taxon>
        <taxon>Sphingobacteriaceae</taxon>
        <taxon>Pedobacter</taxon>
    </lineage>
</organism>
<dbReference type="OrthoDB" id="836926at2"/>
<feature type="chain" id="PRO_5021015015" evidence="1">
    <location>
        <begin position="21"/>
        <end position="377"/>
    </location>
</feature>
<dbReference type="RefSeq" id="WP_131552732.1">
    <property type="nucleotide sequence ID" value="NZ_SJSK01000002.1"/>
</dbReference>
<evidence type="ECO:0000256" key="1">
    <source>
        <dbReference type="SAM" id="SignalP"/>
    </source>
</evidence>
<proteinExistence type="predicted"/>
<evidence type="ECO:0000313" key="3">
    <source>
        <dbReference type="Proteomes" id="UP000292884"/>
    </source>
</evidence>
<dbReference type="AlphaFoldDB" id="A0A4R0MY16"/>
<accession>A0A4R0MY16</accession>
<dbReference type="Proteomes" id="UP000292884">
    <property type="component" value="Unassembled WGS sequence"/>
</dbReference>
<name>A0A4R0MY16_9SPHI</name>
<evidence type="ECO:0000313" key="2">
    <source>
        <dbReference type="EMBL" id="TCC91793.1"/>
    </source>
</evidence>
<gene>
    <name evidence="2" type="ORF">EZ428_08555</name>
</gene>
<comment type="caution">
    <text evidence="2">The sequence shown here is derived from an EMBL/GenBank/DDBJ whole genome shotgun (WGS) entry which is preliminary data.</text>
</comment>
<keyword evidence="3" id="KW-1185">Reference proteome</keyword>
<reference evidence="2 3" key="1">
    <citation type="submission" date="2019-02" db="EMBL/GenBank/DDBJ databases">
        <title>Pedobacter sp. RP-1-13 sp. nov., isolated from Arctic soil.</title>
        <authorList>
            <person name="Dahal R.H."/>
        </authorList>
    </citation>
    <scope>NUCLEOTIDE SEQUENCE [LARGE SCALE GENOMIC DNA]</scope>
    <source>
        <strain evidence="2 3">RP-1-13</strain>
    </source>
</reference>
<feature type="signal peptide" evidence="1">
    <location>
        <begin position="1"/>
        <end position="20"/>
    </location>
</feature>
<dbReference type="EMBL" id="SJSK01000002">
    <property type="protein sequence ID" value="TCC91793.1"/>
    <property type="molecule type" value="Genomic_DNA"/>
</dbReference>
<sequence length="377" mass="42231">MKYTLTITLMLGITTVTSIAAIAQNKVGYKIKIKPYANVQKVVEVKGCQDTVKKGAEIKVETIKTVDGSIYTITRKSTPLKDTVLLIPKKIKKDLAGDADGLANVFIDEKDKSLLHINYWLNPETIVPKGSIVQKTVQTLDCNGNYIPKTTLDTLKLPTAYRLWKIDAQNWPDTKDKKWVKTADEIIEVFGVTGNTNYYLVDRYDRNADYQMTLKNREFLSYPTSWLEYGPIIIPVKYRFQREKNGKIAKDQFQSDINIGVYGGYNFGRYRLRNDGGTLTELTPISFSLGSFINVGTASIDTLATNLSDTPLAKDETSTIGVISPGFGAMLSIHNLQIGLYSGIDLGMGKSAKLWNFRNRPWIGFGIAYNVSGFWKK</sequence>
<protein>
    <submittedName>
        <fullName evidence="2">Uncharacterized protein</fullName>
    </submittedName>
</protein>
<keyword evidence="1" id="KW-0732">Signal</keyword>